<organism evidence="1">
    <name type="scientific">viral metagenome</name>
    <dbReference type="NCBI Taxonomy" id="1070528"/>
    <lineage>
        <taxon>unclassified sequences</taxon>
        <taxon>metagenomes</taxon>
        <taxon>organismal metagenomes</taxon>
    </lineage>
</organism>
<accession>A0A6M3XYS6</accession>
<evidence type="ECO:0000313" key="1">
    <source>
        <dbReference type="EMBL" id="QJI03077.1"/>
    </source>
</evidence>
<dbReference type="AlphaFoldDB" id="A0A6M3XYS6"/>
<reference evidence="1" key="1">
    <citation type="submission" date="2020-03" db="EMBL/GenBank/DDBJ databases">
        <title>The deep terrestrial virosphere.</title>
        <authorList>
            <person name="Holmfeldt K."/>
            <person name="Nilsson E."/>
            <person name="Simone D."/>
            <person name="Lopez-Fernandez M."/>
            <person name="Wu X."/>
            <person name="de Brujin I."/>
            <person name="Lundin D."/>
            <person name="Andersson A."/>
            <person name="Bertilsson S."/>
            <person name="Dopson M."/>
        </authorList>
    </citation>
    <scope>NUCLEOTIDE SEQUENCE</scope>
    <source>
        <strain evidence="1">TM448B04028</strain>
    </source>
</reference>
<dbReference type="EMBL" id="MT145056">
    <property type="protein sequence ID" value="QJI03077.1"/>
    <property type="molecule type" value="Genomic_DNA"/>
</dbReference>
<gene>
    <name evidence="1" type="ORF">TM448B04028_0006</name>
</gene>
<name>A0A6M3XYS6_9ZZZZ</name>
<proteinExistence type="predicted"/>
<protein>
    <submittedName>
        <fullName evidence="1">Uncharacterized protein</fullName>
    </submittedName>
</protein>
<sequence length="177" mass="20732">MVINLQGKIVKQNGRKKVEFEKPEYYRQQIEQYPESAKVEVEIRRKSGRRTNHQNRYWHKVCFPEWAEILGEFDEVESKAYCREKFIPVVVKKAKNGQDIEIKRGTSDLDAYEGWKFTQKMIKNAALHGHIILTPCEAGYNCGRKECPICGKEIEKAEEIIDENYPTENNDPKQIPL</sequence>
<dbReference type="Gene3D" id="1.10.3790.10">
    <property type="entry name" value="NinB"/>
    <property type="match status" value="1"/>
</dbReference>
<dbReference type="InterPro" id="IPR036619">
    <property type="entry name" value="NinB_sf"/>
</dbReference>